<evidence type="ECO:0000313" key="2">
    <source>
        <dbReference type="EMBL" id="POW03158.1"/>
    </source>
</evidence>
<evidence type="ECO:0000313" key="3">
    <source>
        <dbReference type="Proteomes" id="UP000239156"/>
    </source>
</evidence>
<keyword evidence="3" id="KW-1185">Reference proteome</keyword>
<reference evidence="2" key="1">
    <citation type="submission" date="2017-12" db="EMBL/GenBank/DDBJ databases">
        <title>Gene loss provides genomic basis for host adaptation in cereal stripe rust fungi.</title>
        <authorList>
            <person name="Xia C."/>
        </authorList>
    </citation>
    <scope>NUCLEOTIDE SEQUENCE [LARGE SCALE GENOMIC DNA]</scope>
    <source>
        <strain evidence="2">93-210</strain>
    </source>
</reference>
<dbReference type="EMBL" id="PKSL01000130">
    <property type="protein sequence ID" value="POW03158.1"/>
    <property type="molecule type" value="Genomic_DNA"/>
</dbReference>
<protein>
    <recommendedName>
        <fullName evidence="4">Hydrophobin</fullName>
    </recommendedName>
</protein>
<dbReference type="VEuPathDB" id="FungiDB:PSHT_01936"/>
<dbReference type="Proteomes" id="UP000239156">
    <property type="component" value="Unassembled WGS sequence"/>
</dbReference>
<name>A0A2S4V0W5_9BASI</name>
<sequence>PYNLPKDSKCNAGDIPTCCNVKATELLVSGNSDIGSSSKNNKTKKGFTLEERISGDTGCLAAKKQNTGAPGCGSQIPCPQDRNAFCIDGTQNSKTDSNTFVPFNLPKDSKCNTVFLFLLDTVVSECDPTKLAPDTCPTGQTVFCIDGKQNSKTDSVDTFVPFNLPKDSKCSAGDIPTCCDGKTTALLKTKKGFTLREKVSGDTGCLAAKKQKTCAPGSDSPKPGSGSPKPTPDTCPTGQTIFCIDGKQNSKTDSVDTFVPFNLPKDSKCNTGDIPTCCDGKTTELLKTKKGFTQREMVSNSIGCSAAKITKKN</sequence>
<feature type="non-terminal residue" evidence="2">
    <location>
        <position position="313"/>
    </location>
</feature>
<evidence type="ECO:0008006" key="4">
    <source>
        <dbReference type="Google" id="ProtNLM"/>
    </source>
</evidence>
<feature type="compositionally biased region" description="Low complexity" evidence="1">
    <location>
        <begin position="216"/>
        <end position="233"/>
    </location>
</feature>
<accession>A0A2S4V0W5</accession>
<comment type="caution">
    <text evidence="2">The sequence shown here is derived from an EMBL/GenBank/DDBJ whole genome shotgun (WGS) entry which is preliminary data.</text>
</comment>
<feature type="non-terminal residue" evidence="2">
    <location>
        <position position="1"/>
    </location>
</feature>
<dbReference type="AlphaFoldDB" id="A0A2S4V0W5"/>
<dbReference type="VEuPathDB" id="FungiDB:PSTT_11264"/>
<organism evidence="2 3">
    <name type="scientific">Puccinia striiformis</name>
    <dbReference type="NCBI Taxonomy" id="27350"/>
    <lineage>
        <taxon>Eukaryota</taxon>
        <taxon>Fungi</taxon>
        <taxon>Dikarya</taxon>
        <taxon>Basidiomycota</taxon>
        <taxon>Pucciniomycotina</taxon>
        <taxon>Pucciniomycetes</taxon>
        <taxon>Pucciniales</taxon>
        <taxon>Pucciniaceae</taxon>
        <taxon>Puccinia</taxon>
    </lineage>
</organism>
<gene>
    <name evidence="2" type="ORF">PSTT_11264</name>
</gene>
<feature type="region of interest" description="Disordered" evidence="1">
    <location>
        <begin position="213"/>
        <end position="233"/>
    </location>
</feature>
<dbReference type="VEuPathDB" id="FungiDB:PSHT_01935"/>
<evidence type="ECO:0000256" key="1">
    <source>
        <dbReference type="SAM" id="MobiDB-lite"/>
    </source>
</evidence>
<proteinExistence type="predicted"/>